<feature type="transmembrane region" description="Helical" evidence="2">
    <location>
        <begin position="74"/>
        <end position="95"/>
    </location>
</feature>
<feature type="transmembrane region" description="Helical" evidence="2">
    <location>
        <begin position="229"/>
        <end position="246"/>
    </location>
</feature>
<dbReference type="InterPro" id="IPR037185">
    <property type="entry name" value="EmrE-like"/>
</dbReference>
<feature type="transmembrane region" description="Helical" evidence="2">
    <location>
        <begin position="158"/>
        <end position="179"/>
    </location>
</feature>
<dbReference type="SUPFAM" id="SSF103481">
    <property type="entry name" value="Multidrug resistance efflux transporter EmrE"/>
    <property type="match status" value="1"/>
</dbReference>
<reference evidence="3 4" key="1">
    <citation type="submission" date="2016-10" db="EMBL/GenBank/DDBJ databases">
        <authorList>
            <person name="de Groot N.N."/>
        </authorList>
    </citation>
    <scope>NUCLEOTIDE SEQUENCE [LARGE SCALE GENOMIC DNA]</scope>
    <source>
        <strain evidence="3 4">DSM 44993</strain>
    </source>
</reference>
<evidence type="ECO:0000256" key="1">
    <source>
        <dbReference type="SAM" id="MobiDB-lite"/>
    </source>
</evidence>
<feature type="transmembrane region" description="Helical" evidence="2">
    <location>
        <begin position="102"/>
        <end position="119"/>
    </location>
</feature>
<feature type="transmembrane region" description="Helical" evidence="2">
    <location>
        <begin position="199"/>
        <end position="217"/>
    </location>
</feature>
<keyword evidence="2" id="KW-0472">Membrane</keyword>
<dbReference type="NCBIfam" id="NF038012">
    <property type="entry name" value="DMT_1"/>
    <property type="match status" value="1"/>
</dbReference>
<dbReference type="STRING" id="394193.SAMN04489732_121141"/>
<dbReference type="AlphaFoldDB" id="A0A1H8YKI8"/>
<feature type="compositionally biased region" description="Acidic residues" evidence="1">
    <location>
        <begin position="296"/>
        <end position="306"/>
    </location>
</feature>
<dbReference type="OrthoDB" id="3822427at2"/>
<feature type="region of interest" description="Disordered" evidence="1">
    <location>
        <begin position="294"/>
        <end position="313"/>
    </location>
</feature>
<keyword evidence="2" id="KW-0812">Transmembrane</keyword>
<dbReference type="PANTHER" id="PTHR40761">
    <property type="entry name" value="CONSERVED INTEGRAL MEMBRANE ALANINE VALINE AND LEUCINE RICH PROTEIN-RELATED"/>
    <property type="match status" value="1"/>
</dbReference>
<organism evidence="3 4">
    <name type="scientific">Amycolatopsis saalfeldensis</name>
    <dbReference type="NCBI Taxonomy" id="394193"/>
    <lineage>
        <taxon>Bacteria</taxon>
        <taxon>Bacillati</taxon>
        <taxon>Actinomycetota</taxon>
        <taxon>Actinomycetes</taxon>
        <taxon>Pseudonocardiales</taxon>
        <taxon>Pseudonocardiaceae</taxon>
        <taxon>Amycolatopsis</taxon>
    </lineage>
</organism>
<dbReference type="Proteomes" id="UP000198582">
    <property type="component" value="Unassembled WGS sequence"/>
</dbReference>
<feature type="transmembrane region" description="Helical" evidence="2">
    <location>
        <begin position="131"/>
        <end position="151"/>
    </location>
</feature>
<keyword evidence="2" id="KW-1133">Transmembrane helix</keyword>
<dbReference type="RefSeq" id="WP_091626278.1">
    <property type="nucleotide sequence ID" value="NZ_FOEF01000021.1"/>
</dbReference>
<keyword evidence="4" id="KW-1185">Reference proteome</keyword>
<name>A0A1H8YKI8_9PSEU</name>
<accession>A0A1H8YKI8</accession>
<sequence length="313" mass="32637">MAVLLVLLAAAVSGLGLVLLRKANQSEPERPGFSWAQLWLMIRHRPLWLAGIATMLAEFGLHALALSQSTVTTVQLLVVMELPFTLILSQLILGGRLRYREWAAIASMTLGIVVLLLALSPHGGHADEVPLGTWLVGLGVTVAAVGGILLASRWAGRVARTALAGIAAGMGAGLIAVVVKPVTAAVGHGVGALVTTWQTWALILVSAAAFVLLQNALQAGRLVASQPGITLANPVVAVLWGVLVFHEQVRGGWWLLGAALGAVLLAVGAALLSGSPLLDGYREAPDDEELRLLVSGEEDPNAPDESDVSRSYV</sequence>
<evidence type="ECO:0000256" key="2">
    <source>
        <dbReference type="SAM" id="Phobius"/>
    </source>
</evidence>
<dbReference type="EMBL" id="FOEF01000021">
    <property type="protein sequence ID" value="SEP52670.1"/>
    <property type="molecule type" value="Genomic_DNA"/>
</dbReference>
<evidence type="ECO:0000313" key="4">
    <source>
        <dbReference type="Proteomes" id="UP000198582"/>
    </source>
</evidence>
<protein>
    <submittedName>
        <fullName evidence="3">Uncharacterized protein</fullName>
    </submittedName>
</protein>
<gene>
    <name evidence="3" type="ORF">SAMN04489732_121141</name>
</gene>
<proteinExistence type="predicted"/>
<evidence type="ECO:0000313" key="3">
    <source>
        <dbReference type="EMBL" id="SEP52670.1"/>
    </source>
</evidence>
<dbReference type="PANTHER" id="PTHR40761:SF1">
    <property type="entry name" value="CONSERVED INTEGRAL MEMBRANE ALANINE VALINE AND LEUCINE RICH PROTEIN-RELATED"/>
    <property type="match status" value="1"/>
</dbReference>
<feature type="transmembrane region" description="Helical" evidence="2">
    <location>
        <begin position="252"/>
        <end position="272"/>
    </location>
</feature>